<dbReference type="Proteomes" id="UP001213799">
    <property type="component" value="Unassembled WGS sequence"/>
</dbReference>
<protein>
    <submittedName>
        <fullName evidence="1">Uncharacterized protein</fullName>
    </submittedName>
</protein>
<proteinExistence type="predicted"/>
<dbReference type="EMBL" id="JAQJAE010000002">
    <property type="protein sequence ID" value="KAJ5607807.1"/>
    <property type="molecule type" value="Genomic_DNA"/>
</dbReference>
<dbReference type="RefSeq" id="XP_056755231.1">
    <property type="nucleotide sequence ID" value="XM_056895483.1"/>
</dbReference>
<reference evidence="1" key="2">
    <citation type="submission" date="2023-01" db="EMBL/GenBank/DDBJ databases">
        <authorList>
            <person name="Petersen C."/>
        </authorList>
    </citation>
    <scope>NUCLEOTIDE SEQUENCE</scope>
    <source>
        <strain evidence="1">IBT 12815</strain>
    </source>
</reference>
<evidence type="ECO:0000313" key="1">
    <source>
        <dbReference type="EMBL" id="KAJ5607807.1"/>
    </source>
</evidence>
<evidence type="ECO:0000313" key="2">
    <source>
        <dbReference type="Proteomes" id="UP001213799"/>
    </source>
</evidence>
<comment type="caution">
    <text evidence="1">The sequence shown here is derived from an EMBL/GenBank/DDBJ whole genome shotgun (WGS) entry which is preliminary data.</text>
</comment>
<name>A0AAD6ECI5_9EURO</name>
<gene>
    <name evidence="1" type="ORF">N7537_004426</name>
</gene>
<keyword evidence="2" id="KW-1185">Reference proteome</keyword>
<dbReference type="GeneID" id="81585725"/>
<dbReference type="AlphaFoldDB" id="A0AAD6ECI5"/>
<reference evidence="1" key="1">
    <citation type="journal article" date="2023" name="IMA Fungus">
        <title>Comparative genomic study of the Penicillium genus elucidates a diverse pangenome and 15 lateral gene transfer events.</title>
        <authorList>
            <person name="Petersen C."/>
            <person name="Sorensen T."/>
            <person name="Nielsen M.R."/>
            <person name="Sondergaard T.E."/>
            <person name="Sorensen J.L."/>
            <person name="Fitzpatrick D.A."/>
            <person name="Frisvad J.C."/>
            <person name="Nielsen K.L."/>
        </authorList>
    </citation>
    <scope>NUCLEOTIDE SEQUENCE</scope>
    <source>
        <strain evidence="1">IBT 12815</strain>
    </source>
</reference>
<organism evidence="1 2">
    <name type="scientific">Penicillium hordei</name>
    <dbReference type="NCBI Taxonomy" id="40994"/>
    <lineage>
        <taxon>Eukaryota</taxon>
        <taxon>Fungi</taxon>
        <taxon>Dikarya</taxon>
        <taxon>Ascomycota</taxon>
        <taxon>Pezizomycotina</taxon>
        <taxon>Eurotiomycetes</taxon>
        <taxon>Eurotiomycetidae</taxon>
        <taxon>Eurotiales</taxon>
        <taxon>Aspergillaceae</taxon>
        <taxon>Penicillium</taxon>
    </lineage>
</organism>
<accession>A0AAD6ECI5</accession>
<sequence>MILYFLESRFKVTPIAISILMVCSIRGNTLSGLPFSAAELWSRGVYTIKKGAAIHAVEKIIRVLTKSNGVQNVSAGQTATKFQSLSLQANFDVQTNGTQHKIRRRMHRTPCFTPSWPDISNASSDAVSSAPIPLKLPDWGAKPALRYQPKDKTPEIRLKARITGGRITCGVRP</sequence>